<evidence type="ECO:0000313" key="8">
    <source>
        <dbReference type="Proteomes" id="UP001152321"/>
    </source>
</evidence>
<evidence type="ECO:0000256" key="1">
    <source>
        <dbReference type="ARBA" id="ARBA00004651"/>
    </source>
</evidence>
<dbReference type="Pfam" id="PF02653">
    <property type="entry name" value="BPD_transp_2"/>
    <property type="match status" value="1"/>
</dbReference>
<evidence type="ECO:0000256" key="2">
    <source>
        <dbReference type="ARBA" id="ARBA00022475"/>
    </source>
</evidence>
<accession>A0ABT6DJW7</accession>
<feature type="transmembrane region" description="Helical" evidence="6">
    <location>
        <begin position="272"/>
        <end position="297"/>
    </location>
</feature>
<dbReference type="PANTHER" id="PTHR47089:SF1">
    <property type="entry name" value="GUANOSINE ABC TRANSPORTER PERMEASE PROTEIN NUPP"/>
    <property type="match status" value="1"/>
</dbReference>
<feature type="transmembrane region" description="Helical" evidence="6">
    <location>
        <begin position="105"/>
        <end position="125"/>
    </location>
</feature>
<keyword evidence="4 6" id="KW-1133">Transmembrane helix</keyword>
<name>A0ABT6DJW7_9BACT</name>
<dbReference type="EMBL" id="JANRMI010000003">
    <property type="protein sequence ID" value="MDG0817093.1"/>
    <property type="molecule type" value="Genomic_DNA"/>
</dbReference>
<dbReference type="Proteomes" id="UP001152321">
    <property type="component" value="Unassembled WGS sequence"/>
</dbReference>
<protein>
    <submittedName>
        <fullName evidence="7">ABC transporter permease</fullName>
    </submittedName>
</protein>
<dbReference type="InterPro" id="IPR001851">
    <property type="entry name" value="ABC_transp_permease"/>
</dbReference>
<dbReference type="RefSeq" id="WP_277578569.1">
    <property type="nucleotide sequence ID" value="NZ_JANRMI010000003.1"/>
</dbReference>
<comment type="caution">
    <text evidence="7">The sequence shown here is derived from an EMBL/GenBank/DDBJ whole genome shotgun (WGS) entry which is preliminary data.</text>
</comment>
<feature type="transmembrane region" description="Helical" evidence="6">
    <location>
        <begin position="238"/>
        <end position="260"/>
    </location>
</feature>
<proteinExistence type="predicted"/>
<dbReference type="CDD" id="cd06580">
    <property type="entry name" value="TM_PBP1_transp_TpRbsC_like"/>
    <property type="match status" value="1"/>
</dbReference>
<evidence type="ECO:0000313" key="7">
    <source>
        <dbReference type="EMBL" id="MDG0817093.1"/>
    </source>
</evidence>
<keyword evidence="3 6" id="KW-0812">Transmembrane</keyword>
<gene>
    <name evidence="7" type="ORF">NWE73_11995</name>
</gene>
<feature type="transmembrane region" description="Helical" evidence="6">
    <location>
        <begin position="49"/>
        <end position="69"/>
    </location>
</feature>
<evidence type="ECO:0000256" key="3">
    <source>
        <dbReference type="ARBA" id="ARBA00022692"/>
    </source>
</evidence>
<feature type="transmembrane region" description="Helical" evidence="6">
    <location>
        <begin position="134"/>
        <end position="153"/>
    </location>
</feature>
<evidence type="ECO:0000256" key="5">
    <source>
        <dbReference type="ARBA" id="ARBA00023136"/>
    </source>
</evidence>
<sequence length="346" mass="36898">MRKSLGRLLGFAAGLTIALLLTFFAGENPLHIFMILVKSAFGSMYDLGLTLSYTTPLIFCGLSVAIGFHAGLFNIGAEGQLTMAAVTAAAVGVLFPQVPFPAAPVLAFCASLLVGGLWGFIPGWLRAYRGSHEVIITIMMNFIAAGLASWFALKVIPNPNSQNPETAMVGGNYLFKDYDLIARLFPDTPANASLGFAIVLAILMWIFLWKTTWGFQLRAVGSNPEAAHRGGISEKKTLMIAMALAGACAGCVALSEVLGSAGQYRVGFSPDYGFIGIAVALLANNNPLGVIAAAFLMGALHKGASDLDLETTTITRDFSRIIQALIILGVAAQAYWEHLRSRRRKH</sequence>
<reference evidence="7" key="1">
    <citation type="submission" date="2022-08" db="EMBL/GenBank/DDBJ databases">
        <title>Novel Bdellovibrio Species Isolated from Svalbard: Designation Bdellovibrio svalbardensis.</title>
        <authorList>
            <person name="Mitchell R.J."/>
            <person name="Choi S.Y."/>
        </authorList>
    </citation>
    <scope>NUCLEOTIDE SEQUENCE</scope>
    <source>
        <strain evidence="7">PAP01</strain>
    </source>
</reference>
<feature type="transmembrane region" description="Helical" evidence="6">
    <location>
        <begin position="190"/>
        <end position="209"/>
    </location>
</feature>
<comment type="subcellular location">
    <subcellularLocation>
        <location evidence="1">Cell membrane</location>
        <topology evidence="1">Multi-pass membrane protein</topology>
    </subcellularLocation>
</comment>
<keyword evidence="2" id="KW-1003">Cell membrane</keyword>
<feature type="transmembrane region" description="Helical" evidence="6">
    <location>
        <begin position="81"/>
        <end position="99"/>
    </location>
</feature>
<keyword evidence="5 6" id="KW-0472">Membrane</keyword>
<evidence type="ECO:0000256" key="6">
    <source>
        <dbReference type="SAM" id="Phobius"/>
    </source>
</evidence>
<keyword evidence="8" id="KW-1185">Reference proteome</keyword>
<evidence type="ECO:0000256" key="4">
    <source>
        <dbReference type="ARBA" id="ARBA00022989"/>
    </source>
</evidence>
<dbReference type="PANTHER" id="PTHR47089">
    <property type="entry name" value="ABC TRANSPORTER, PERMEASE PROTEIN"/>
    <property type="match status" value="1"/>
</dbReference>
<organism evidence="7 8">
    <name type="scientific">Bdellovibrio svalbardensis</name>
    <dbReference type="NCBI Taxonomy" id="2972972"/>
    <lineage>
        <taxon>Bacteria</taxon>
        <taxon>Pseudomonadati</taxon>
        <taxon>Bdellovibrionota</taxon>
        <taxon>Bdellovibrionia</taxon>
        <taxon>Bdellovibrionales</taxon>
        <taxon>Pseudobdellovibrionaceae</taxon>
        <taxon>Bdellovibrio</taxon>
    </lineage>
</organism>